<comment type="caution">
    <text evidence="4">The sequence shown here is derived from an EMBL/GenBank/DDBJ whole genome shotgun (WGS) entry which is preliminary data.</text>
</comment>
<dbReference type="InterPro" id="IPR047650">
    <property type="entry name" value="Transpos_IS110"/>
</dbReference>
<dbReference type="Pfam" id="PF02371">
    <property type="entry name" value="Transposase_20"/>
    <property type="match status" value="1"/>
</dbReference>
<accession>A0A927MWH5</accession>
<organism evidence="4 5">
    <name type="scientific">Actinopolymorpha pittospori</name>
    <dbReference type="NCBI Taxonomy" id="648752"/>
    <lineage>
        <taxon>Bacteria</taxon>
        <taxon>Bacillati</taxon>
        <taxon>Actinomycetota</taxon>
        <taxon>Actinomycetes</taxon>
        <taxon>Propionibacteriales</taxon>
        <taxon>Actinopolymorphaceae</taxon>
        <taxon>Actinopolymorpha</taxon>
    </lineage>
</organism>
<protein>
    <submittedName>
        <fullName evidence="4">Transposase</fullName>
    </submittedName>
</protein>
<evidence type="ECO:0000313" key="5">
    <source>
        <dbReference type="Proteomes" id="UP000638648"/>
    </source>
</evidence>
<dbReference type="RefSeq" id="WP_192752012.1">
    <property type="nucleotide sequence ID" value="NZ_BAABJL010000003.1"/>
</dbReference>
<dbReference type="InterPro" id="IPR002525">
    <property type="entry name" value="Transp_IS110-like_N"/>
</dbReference>
<feature type="coiled-coil region" evidence="1">
    <location>
        <begin position="199"/>
        <end position="226"/>
    </location>
</feature>
<dbReference type="GO" id="GO:0006313">
    <property type="term" value="P:DNA transposition"/>
    <property type="evidence" value="ECO:0007669"/>
    <property type="project" value="InterPro"/>
</dbReference>
<evidence type="ECO:0000313" key="4">
    <source>
        <dbReference type="EMBL" id="MBE1608196.1"/>
    </source>
</evidence>
<dbReference type="PANTHER" id="PTHR33055:SF16">
    <property type="entry name" value="TRANSPOSASE FOR INSERTION SEQUENCE ELEMENT IS1547"/>
    <property type="match status" value="1"/>
</dbReference>
<dbReference type="Proteomes" id="UP000638648">
    <property type="component" value="Unassembled WGS sequence"/>
</dbReference>
<keyword evidence="5" id="KW-1185">Reference proteome</keyword>
<dbReference type="AlphaFoldDB" id="A0A927MWH5"/>
<evidence type="ECO:0000256" key="1">
    <source>
        <dbReference type="SAM" id="Coils"/>
    </source>
</evidence>
<proteinExistence type="predicted"/>
<dbReference type="GO" id="GO:0003677">
    <property type="term" value="F:DNA binding"/>
    <property type="evidence" value="ECO:0007669"/>
    <property type="project" value="InterPro"/>
</dbReference>
<dbReference type="EMBL" id="JADBEM010000001">
    <property type="protein sequence ID" value="MBE1608196.1"/>
    <property type="molecule type" value="Genomic_DNA"/>
</dbReference>
<evidence type="ECO:0000259" key="2">
    <source>
        <dbReference type="Pfam" id="PF01548"/>
    </source>
</evidence>
<evidence type="ECO:0000259" key="3">
    <source>
        <dbReference type="Pfam" id="PF02371"/>
    </source>
</evidence>
<feature type="domain" description="Transposase IS116/IS110/IS902 C-terminal" evidence="3">
    <location>
        <begin position="230"/>
        <end position="312"/>
    </location>
</feature>
<dbReference type="GO" id="GO:0004803">
    <property type="term" value="F:transposase activity"/>
    <property type="evidence" value="ECO:0007669"/>
    <property type="project" value="InterPro"/>
</dbReference>
<sequence length="360" mass="39211">MPHPEDNRRITIGVDTHADTHVAVALSQLGARLDELHIPTTQTGYDQLERWAVALGQVDAFGLEGTGSYGAELARVLRRRGHRVIEVNRPDRATRHRRGKSDPIDAEMAARAVLSGVAASTPKHADGDAEMLRMLKMAKDSAVKTRTQAINQIKAILVTAPAQLREQLADLAVGKLLERCAAFEPGELTTPTAVAHHTLRLLAQRNLALRAEIKALQADIARLAGRAAPRLLDVFGIGPDGAAQILLTAGDNPRRLRSEAAFAALCGSNPIPASSGKTNRHRLNRGGDRQANATLHRVAVVRLRWHDPSQKYMARRLAEGKSKAEIMRCLKRYIAREIYHILCPTPRRAAATGTDLPQAA</sequence>
<feature type="domain" description="Transposase IS110-like N-terminal" evidence="2">
    <location>
        <begin position="12"/>
        <end position="158"/>
    </location>
</feature>
<dbReference type="NCBIfam" id="NF033542">
    <property type="entry name" value="transpos_IS110"/>
    <property type="match status" value="1"/>
</dbReference>
<name>A0A927MWH5_9ACTN</name>
<dbReference type="InterPro" id="IPR003346">
    <property type="entry name" value="Transposase_20"/>
</dbReference>
<reference evidence="4" key="1">
    <citation type="submission" date="2020-10" db="EMBL/GenBank/DDBJ databases">
        <title>Sequencing the genomes of 1000 actinobacteria strains.</title>
        <authorList>
            <person name="Klenk H.-P."/>
        </authorList>
    </citation>
    <scope>NUCLEOTIDE SEQUENCE</scope>
    <source>
        <strain evidence="4">DSM 45354</strain>
    </source>
</reference>
<keyword evidence="1" id="KW-0175">Coiled coil</keyword>
<dbReference type="PANTHER" id="PTHR33055">
    <property type="entry name" value="TRANSPOSASE FOR INSERTION SEQUENCE ELEMENT IS1111A"/>
    <property type="match status" value="1"/>
</dbReference>
<gene>
    <name evidence="4" type="ORF">HEB94_005044</name>
</gene>
<dbReference type="Pfam" id="PF01548">
    <property type="entry name" value="DEDD_Tnp_IS110"/>
    <property type="match status" value="1"/>
</dbReference>